<dbReference type="Proteomes" id="UP000521227">
    <property type="component" value="Unassembled WGS sequence"/>
</dbReference>
<accession>A0A840MXI2</accession>
<dbReference type="AlphaFoldDB" id="A0A840MXI2"/>
<gene>
    <name evidence="1" type="ORF">HNQ36_001078</name>
</gene>
<evidence type="ECO:0000313" key="1">
    <source>
        <dbReference type="EMBL" id="MBB5051124.1"/>
    </source>
</evidence>
<reference evidence="1 2" key="1">
    <citation type="submission" date="2020-08" db="EMBL/GenBank/DDBJ databases">
        <title>Genomic Encyclopedia of Type Strains, Phase IV (KMG-IV): sequencing the most valuable type-strain genomes for metagenomic binning, comparative biology and taxonomic classification.</title>
        <authorList>
            <person name="Goeker M."/>
        </authorList>
    </citation>
    <scope>NUCLEOTIDE SEQUENCE [LARGE SCALE GENOMIC DNA]</scope>
    <source>
        <strain evidence="1 2">DSM 17498</strain>
    </source>
</reference>
<dbReference type="RefSeq" id="WP_184082911.1">
    <property type="nucleotide sequence ID" value="NZ_JACHIJ010000002.1"/>
</dbReference>
<evidence type="ECO:0000313" key="2">
    <source>
        <dbReference type="Proteomes" id="UP000521227"/>
    </source>
</evidence>
<dbReference type="EMBL" id="JACHIJ010000002">
    <property type="protein sequence ID" value="MBB5051124.1"/>
    <property type="molecule type" value="Genomic_DNA"/>
</dbReference>
<evidence type="ECO:0008006" key="3">
    <source>
        <dbReference type="Google" id="ProtNLM"/>
    </source>
</evidence>
<comment type="caution">
    <text evidence="1">The sequence shown here is derived from an EMBL/GenBank/DDBJ whole genome shotgun (WGS) entry which is preliminary data.</text>
</comment>
<protein>
    <recommendedName>
        <fullName evidence="3">DUF2190 family protein</fullName>
    </recommendedName>
</protein>
<sequence length="171" mass="17343">MSNFVPVTPSLGFPPIASSNADGAIAGRSSYGPWLGRTIEAIDATYGNGEFIFLKGVADTEVGSAVLYNPDDWSTSLLAANDIGSVAIAMSANGANKGGWYQIRGKAVVKAGTVSDNGNVYSTATAGTLDDAVVAGDRVKNAKFASANGTPSAGLAEIEIDHPFVDDAVAA</sequence>
<proteinExistence type="predicted"/>
<organism evidence="1 2">
    <name type="scientific">Afipia massiliensis</name>
    <dbReference type="NCBI Taxonomy" id="211460"/>
    <lineage>
        <taxon>Bacteria</taxon>
        <taxon>Pseudomonadati</taxon>
        <taxon>Pseudomonadota</taxon>
        <taxon>Alphaproteobacteria</taxon>
        <taxon>Hyphomicrobiales</taxon>
        <taxon>Nitrobacteraceae</taxon>
        <taxon>Afipia</taxon>
    </lineage>
</organism>
<name>A0A840MXI2_9BRAD</name>